<dbReference type="InterPro" id="IPR016071">
    <property type="entry name" value="Staphylococal_nuclease_OB-fold"/>
</dbReference>
<dbReference type="EMBL" id="DF973311">
    <property type="protein sequence ID" value="GAU25451.1"/>
    <property type="molecule type" value="Genomic_DNA"/>
</dbReference>
<evidence type="ECO:0000313" key="3">
    <source>
        <dbReference type="Proteomes" id="UP000242715"/>
    </source>
</evidence>
<dbReference type="GO" id="GO:0004518">
    <property type="term" value="F:nuclease activity"/>
    <property type="evidence" value="ECO:0007669"/>
    <property type="project" value="TreeGrafter"/>
</dbReference>
<dbReference type="PANTHER" id="PTHR12302:SF2">
    <property type="entry name" value="STAPHYLOCOCCAL NUCLEASE DOMAIN-CONTAINING PROTEIN 1"/>
    <property type="match status" value="1"/>
</dbReference>
<accession>A0A2Z6M093</accession>
<protein>
    <recommendedName>
        <fullName evidence="1">TNase-like domain-containing protein</fullName>
    </recommendedName>
</protein>
<name>A0A2Z6M093_TRISU</name>
<dbReference type="GO" id="GO:0005634">
    <property type="term" value="C:nucleus"/>
    <property type="evidence" value="ECO:0007669"/>
    <property type="project" value="TreeGrafter"/>
</dbReference>
<keyword evidence="3" id="KW-1185">Reference proteome</keyword>
<dbReference type="SUPFAM" id="SSF50199">
    <property type="entry name" value="Staphylococcal nuclease"/>
    <property type="match status" value="1"/>
</dbReference>
<dbReference type="SMART" id="SM00318">
    <property type="entry name" value="SNc"/>
    <property type="match status" value="1"/>
</dbReference>
<dbReference type="GO" id="GO:0003723">
    <property type="term" value="F:RNA binding"/>
    <property type="evidence" value="ECO:0007669"/>
    <property type="project" value="TreeGrafter"/>
</dbReference>
<evidence type="ECO:0000259" key="1">
    <source>
        <dbReference type="PROSITE" id="PS50830"/>
    </source>
</evidence>
<dbReference type="GO" id="GO:0006402">
    <property type="term" value="P:mRNA catabolic process"/>
    <property type="evidence" value="ECO:0007669"/>
    <property type="project" value="TreeGrafter"/>
</dbReference>
<organism evidence="2 3">
    <name type="scientific">Trifolium subterraneum</name>
    <name type="common">Subterranean clover</name>
    <dbReference type="NCBI Taxonomy" id="3900"/>
    <lineage>
        <taxon>Eukaryota</taxon>
        <taxon>Viridiplantae</taxon>
        <taxon>Streptophyta</taxon>
        <taxon>Embryophyta</taxon>
        <taxon>Tracheophyta</taxon>
        <taxon>Spermatophyta</taxon>
        <taxon>Magnoliopsida</taxon>
        <taxon>eudicotyledons</taxon>
        <taxon>Gunneridae</taxon>
        <taxon>Pentapetalae</taxon>
        <taxon>rosids</taxon>
        <taxon>fabids</taxon>
        <taxon>Fabales</taxon>
        <taxon>Fabaceae</taxon>
        <taxon>Papilionoideae</taxon>
        <taxon>50 kb inversion clade</taxon>
        <taxon>NPAAA clade</taxon>
        <taxon>Hologalegina</taxon>
        <taxon>IRL clade</taxon>
        <taxon>Trifolieae</taxon>
        <taxon>Trifolium</taxon>
    </lineage>
</organism>
<sequence length="223" mass="24224">MASSTVAGNNGWYRGRVKAVLSGDCLVIVAISTPKPGQTLPEKTITLSSLIAPRLARRGGVDEPFAWESREFLRKLCIGKEVVFRVDYNVPAINRDFGSVFLGNQNVAMLVVSGGWAKIKDQGQQRGEVSPYLAELLRLEEQAKQEGLGRWSKTPGAAEASIRNLPPSAIGNPSNLDAMGLLSANKGRPMEAIVEQVRDGSTVRVYLLPEFQFVQVFVAGIQI</sequence>
<dbReference type="Pfam" id="PF00565">
    <property type="entry name" value="SNase"/>
    <property type="match status" value="1"/>
</dbReference>
<dbReference type="GO" id="GO:0005829">
    <property type="term" value="C:cytosol"/>
    <property type="evidence" value="ECO:0007669"/>
    <property type="project" value="TreeGrafter"/>
</dbReference>
<dbReference type="Gene3D" id="2.40.50.90">
    <property type="match status" value="2"/>
</dbReference>
<dbReference type="InterPro" id="IPR035437">
    <property type="entry name" value="SNase_OB-fold_sf"/>
</dbReference>
<reference evidence="3" key="1">
    <citation type="journal article" date="2017" name="Front. Plant Sci.">
        <title>Climate Clever Clovers: New Paradigm to Reduce the Environmental Footprint of Ruminants by Breeding Low Methanogenic Forages Utilizing Haplotype Variation.</title>
        <authorList>
            <person name="Kaur P."/>
            <person name="Appels R."/>
            <person name="Bayer P.E."/>
            <person name="Keeble-Gagnere G."/>
            <person name="Wang J."/>
            <person name="Hirakawa H."/>
            <person name="Shirasawa K."/>
            <person name="Vercoe P."/>
            <person name="Stefanova K."/>
            <person name="Durmic Z."/>
            <person name="Nichols P."/>
            <person name="Revell C."/>
            <person name="Isobe S.N."/>
            <person name="Edwards D."/>
            <person name="Erskine W."/>
        </authorList>
    </citation>
    <scope>NUCLEOTIDE SEQUENCE [LARGE SCALE GENOMIC DNA]</scope>
    <source>
        <strain evidence="3">cv. Daliak</strain>
    </source>
</reference>
<dbReference type="FunFam" id="2.40.50.90:FF:000018">
    <property type="entry name" value="Ribonuclease"/>
    <property type="match status" value="1"/>
</dbReference>
<feature type="domain" description="TNase-like" evidence="1">
    <location>
        <begin position="11"/>
        <end position="153"/>
    </location>
</feature>
<dbReference type="PANTHER" id="PTHR12302">
    <property type="entry name" value="EBNA2 BINDING PROTEIN P100"/>
    <property type="match status" value="1"/>
</dbReference>
<dbReference type="AlphaFoldDB" id="A0A2Z6M093"/>
<dbReference type="OrthoDB" id="1748468at2759"/>
<gene>
    <name evidence="2" type="ORF">TSUD_71050</name>
</gene>
<dbReference type="Proteomes" id="UP000242715">
    <property type="component" value="Unassembled WGS sequence"/>
</dbReference>
<dbReference type="PROSITE" id="PS50830">
    <property type="entry name" value="TNASE_3"/>
    <property type="match status" value="1"/>
</dbReference>
<proteinExistence type="predicted"/>
<evidence type="ECO:0000313" key="2">
    <source>
        <dbReference type="EMBL" id="GAU25451.1"/>
    </source>
</evidence>